<evidence type="ECO:0000256" key="4">
    <source>
        <dbReference type="ARBA" id="ARBA00023242"/>
    </source>
</evidence>
<comment type="subcellular location">
    <subcellularLocation>
        <location evidence="1 5">Nucleus</location>
    </subcellularLocation>
</comment>
<proteinExistence type="predicted"/>
<dbReference type="CDD" id="cd00086">
    <property type="entry name" value="homeodomain"/>
    <property type="match status" value="1"/>
</dbReference>
<dbReference type="GO" id="GO:0003677">
    <property type="term" value="F:DNA binding"/>
    <property type="evidence" value="ECO:0007669"/>
    <property type="project" value="UniProtKB-UniRule"/>
</dbReference>
<dbReference type="Proteomes" id="UP000321393">
    <property type="component" value="Unassembled WGS sequence"/>
</dbReference>
<evidence type="ECO:0000256" key="5">
    <source>
        <dbReference type="PROSITE-ProRule" id="PRU00108"/>
    </source>
</evidence>
<dbReference type="EMBL" id="SSTE01005103">
    <property type="protein sequence ID" value="KAA0061072.1"/>
    <property type="molecule type" value="Genomic_DNA"/>
</dbReference>
<protein>
    <submittedName>
        <fullName evidence="7">Homeobox protein knotted-1-like 6</fullName>
    </submittedName>
</protein>
<dbReference type="AlphaFoldDB" id="A0A5A7UYU5"/>
<feature type="DNA-binding region" description="Homeobox" evidence="5">
    <location>
        <begin position="101"/>
        <end position="163"/>
    </location>
</feature>
<evidence type="ECO:0000256" key="1">
    <source>
        <dbReference type="ARBA" id="ARBA00004123"/>
    </source>
</evidence>
<feature type="domain" description="Homeobox" evidence="6">
    <location>
        <begin position="99"/>
        <end position="162"/>
    </location>
</feature>
<dbReference type="PANTHER" id="PTHR11850">
    <property type="entry name" value="HOMEOBOX PROTEIN TRANSCRIPTION FACTORS"/>
    <property type="match status" value="1"/>
</dbReference>
<evidence type="ECO:0000256" key="3">
    <source>
        <dbReference type="ARBA" id="ARBA00023155"/>
    </source>
</evidence>
<accession>A0A5A7UYU5</accession>
<dbReference type="InterPro" id="IPR017970">
    <property type="entry name" value="Homeobox_CS"/>
</dbReference>
<organism evidence="7 8">
    <name type="scientific">Cucumis melo var. makuwa</name>
    <name type="common">Oriental melon</name>
    <dbReference type="NCBI Taxonomy" id="1194695"/>
    <lineage>
        <taxon>Eukaryota</taxon>
        <taxon>Viridiplantae</taxon>
        <taxon>Streptophyta</taxon>
        <taxon>Embryophyta</taxon>
        <taxon>Tracheophyta</taxon>
        <taxon>Spermatophyta</taxon>
        <taxon>Magnoliopsida</taxon>
        <taxon>eudicotyledons</taxon>
        <taxon>Gunneridae</taxon>
        <taxon>Pentapetalae</taxon>
        <taxon>rosids</taxon>
        <taxon>fabids</taxon>
        <taxon>Cucurbitales</taxon>
        <taxon>Cucurbitaceae</taxon>
        <taxon>Benincaseae</taxon>
        <taxon>Cucumis</taxon>
    </lineage>
</organism>
<evidence type="ECO:0000256" key="2">
    <source>
        <dbReference type="ARBA" id="ARBA00023125"/>
    </source>
</evidence>
<dbReference type="InterPro" id="IPR005539">
    <property type="entry name" value="ELK_dom"/>
</dbReference>
<dbReference type="PROSITE" id="PS00027">
    <property type="entry name" value="HOMEOBOX_1"/>
    <property type="match status" value="1"/>
</dbReference>
<dbReference type="GO" id="GO:0005634">
    <property type="term" value="C:nucleus"/>
    <property type="evidence" value="ECO:0007669"/>
    <property type="project" value="UniProtKB-SubCell"/>
</dbReference>
<name>A0A5A7UYU5_CUCMM</name>
<comment type="caution">
    <text evidence="7">The sequence shown here is derived from an EMBL/GenBank/DDBJ whole genome shotgun (WGS) entry which is preliminary data.</text>
</comment>
<dbReference type="Pfam" id="PF05920">
    <property type="entry name" value="Homeobox_KN"/>
    <property type="match status" value="1"/>
</dbReference>
<dbReference type="SMART" id="SM01188">
    <property type="entry name" value="ELK"/>
    <property type="match status" value="1"/>
</dbReference>
<dbReference type="InterPro" id="IPR009057">
    <property type="entry name" value="Homeodomain-like_sf"/>
</dbReference>
<dbReference type="SMART" id="SM00389">
    <property type="entry name" value="HOX"/>
    <property type="match status" value="1"/>
</dbReference>
<sequence>MIFLEDFLAYYQSFIATNSVTSHLQGFNLWNSGSAELQTLKLLIFRASGFDEDAMSSDDELNCGERELQDGQMRLEDKGLKDMLLSRFGGHIGTLKLEFSKKKKKGKLPKEGRKVLLEWWDVHYKWPYPTEADKVALAETTGLDPKQINNWFINQRKRHWKPSESMQFGNIDNTAEQFSARLDS</sequence>
<dbReference type="GO" id="GO:0000981">
    <property type="term" value="F:DNA-binding transcription factor activity, RNA polymerase II-specific"/>
    <property type="evidence" value="ECO:0007669"/>
    <property type="project" value="InterPro"/>
</dbReference>
<dbReference type="Gene3D" id="1.10.10.60">
    <property type="entry name" value="Homeodomain-like"/>
    <property type="match status" value="1"/>
</dbReference>
<dbReference type="Pfam" id="PF03789">
    <property type="entry name" value="ELK"/>
    <property type="match status" value="1"/>
</dbReference>
<reference evidence="7 8" key="1">
    <citation type="submission" date="2019-08" db="EMBL/GenBank/DDBJ databases">
        <title>Draft genome sequences of two oriental melons (Cucumis melo L. var makuwa).</title>
        <authorList>
            <person name="Kwon S.-Y."/>
        </authorList>
    </citation>
    <scope>NUCLEOTIDE SEQUENCE [LARGE SCALE GENOMIC DNA]</scope>
    <source>
        <strain evidence="8">cv. SW 3</strain>
        <tissue evidence="7">Leaf</tissue>
    </source>
</reference>
<keyword evidence="4 5" id="KW-0539">Nucleus</keyword>
<evidence type="ECO:0000313" key="7">
    <source>
        <dbReference type="EMBL" id="KAA0061072.1"/>
    </source>
</evidence>
<dbReference type="PROSITE" id="PS50071">
    <property type="entry name" value="HOMEOBOX_2"/>
    <property type="match status" value="1"/>
</dbReference>
<dbReference type="SUPFAM" id="SSF46689">
    <property type="entry name" value="Homeodomain-like"/>
    <property type="match status" value="1"/>
</dbReference>
<keyword evidence="2 5" id="KW-0238">DNA-binding</keyword>
<evidence type="ECO:0000313" key="8">
    <source>
        <dbReference type="Proteomes" id="UP000321393"/>
    </source>
</evidence>
<dbReference type="OrthoDB" id="10056939at2759"/>
<dbReference type="InterPro" id="IPR001356">
    <property type="entry name" value="HD"/>
</dbReference>
<keyword evidence="3 5" id="KW-0371">Homeobox</keyword>
<dbReference type="InterPro" id="IPR050224">
    <property type="entry name" value="TALE_homeobox"/>
</dbReference>
<evidence type="ECO:0000259" key="6">
    <source>
        <dbReference type="PROSITE" id="PS50071"/>
    </source>
</evidence>
<gene>
    <name evidence="7" type="ORF">E6C27_scaffold501G002100</name>
</gene>
<dbReference type="InterPro" id="IPR008422">
    <property type="entry name" value="KN_HD"/>
</dbReference>